<feature type="region of interest" description="Disordered" evidence="2">
    <location>
        <begin position="604"/>
        <end position="708"/>
    </location>
</feature>
<feature type="compositionally biased region" description="Acidic residues" evidence="2">
    <location>
        <begin position="1208"/>
        <end position="1228"/>
    </location>
</feature>
<keyword evidence="1" id="KW-0175">Coiled coil</keyword>
<feature type="compositionally biased region" description="Basic and acidic residues" evidence="2">
    <location>
        <begin position="635"/>
        <end position="666"/>
    </location>
</feature>
<feature type="region of interest" description="Disordered" evidence="2">
    <location>
        <begin position="1146"/>
        <end position="1180"/>
    </location>
</feature>
<feature type="region of interest" description="Disordered" evidence="2">
    <location>
        <begin position="926"/>
        <end position="959"/>
    </location>
</feature>
<evidence type="ECO:0000256" key="1">
    <source>
        <dbReference type="SAM" id="Coils"/>
    </source>
</evidence>
<feature type="region of interest" description="Disordered" evidence="2">
    <location>
        <begin position="1490"/>
        <end position="1551"/>
    </location>
</feature>
<sequence>MSTLGGSTSSARGPGQEVLDEISSAQQYVLDLQRRADQVLFYSLKTVAANAQKEANDMASNARRFSAAGGALATSGGGDGSPIGRDPASTITADLELRIKDLTRQLEAERMERAKLQEQYDQATAMLRKSYGQIVDDYLFATEQLHDRTKQLEGLMETATATAAPVAVTPLPATSDQQPTWPHPAPLNCAHGEEESQPQQQRQGRQEFQEAQNPPVPSLPHPPSQHSGQLPQDDDLDESWSPLSASSYPACAGYTDRLLSDLANTVAAAVREPAPPSPSAAAAAHEHPLPPARSNSSRRVTGGSSGNGAFAAGVGGPRTGPSSRSSSQGSSSAGAGSSAVGSKEPSAAAVGSDQLFASEQVAPAASVQQQQQQQQQRGRQSAADPHSGSVSLESTSGRVVSVSNPGPPQAARTRSQSPSAKDRLWAGAGQEKHSPRPLSPTRQGAALRRAQVVTPREGQDREVADLAAARAGVFQPPQDATAAARQAVAAATSAWRSDGAHHGEVVSVPSELKRTLAEHPSGAELPSATLGGEFKAPASGFGPAEPACISAATPPQPQPRSGNPFTRSAAGVAPSPFSSGGHGPVSRFNAAMATAAAAAAGASGGLHATGSCVPSRPTSDSSSSTATVAAASSLHESDLDRDREWCVRDSNRDEDRKQEHRREQSYRQRPGGIAAASGMPVVDAWPPATTTASTNTTTNAPRQESANSRLPAAMRGLAEEAGMGPGVALDKHGHHQYDAGRRSPVGPAAAAGATSRTAQAAARAAASELRAATAGSSGRRAWGCFNSVSERHGDGRPDVDAAVHDSSAAAGGPSRSTSKRLRRSVSSPAEHPSRRSAAVNPGPEGVSAKLSEDSNEEVHVGGVGRQSSRRVAACHTGTFMEASGAADVAKPSSKAAAAMAAAADSPRHRDDDFPSRRRSLHHVLSVPMSGSSGLDSSPTAHGARNPAHPTTAATTSTVDPGCIDAEASEMPQLDLDTYLFRMRARSAAAAAAADPAGASASPSQGTANMLGEEATAAVQGGRVGSLGREVAAGGSGGFFSGVSRGPPMPVRTSGAGGGAAVATQAASSPLLAGAAAAATAGVFSRSTAAAAAAVAAATITPASAVLRPGGDGCSATSSTSIEGLTSLVRSLRQRLAGMQDFDFGASDELTDDGMEAADGTAAGDWRTDDELDDGGGDAGVDYDDESVLLDIELGAGLGGNSFGVYASGDDDDDEDDNGQGNNDIDDANDVTYDTYDRLYSGTFGGAGAATVRRGGGGATVMAAAGTSGSTAMHSEGDGGPYVTQAFGSGGATGGIGSATSSGGLPYFHGMWDGGNDSAGSSAAGTPRGGIHDYEPAAWAGSTSPTSVGASGGSRGGGGGGSSEGTARYTERSRQSHAQSSATTATTTATTAAAAAAGKSGSPGFSRRSGGEVRTVGITSLLDSVNAATLGAAGTAPRSAVRTTSTAAVPPSARDHGGKGVASQDRAAPPPQPQSAVAAAARAAAAASVSSGPAVGAPGVGCRSAAAQPDRLPHPDQTSPRKDSTSGLARNGSRKVSMRSKAGDEGTRTGLGGTGAAAQAGLDGITGSAGAGAGFAAARWGSGGGGASGGGVKSAVAGSSRSSAAVDASAAAATAGGGGGGSTAAPAIKAANTTPQMQSLRSEAMFARIKQQLDALQSSFSQGLAPVRGIDDASRRTGGSGGSSSGSGDGGFERGTEYRSAAAAAAAAVASSVAWNGKTSRRGSGCGVQEGGDGGSSSGGGARGSQGDWVSTSSSDGGMRRGNFSSSAAGSSGANSDAVTGRGWLPMREGVGVFGGVGDDWQTLPGRGDASGPEFHGGATADRQVAGDGVSASFRRKATAAVAAASLHAGLAAGGSGAKPHGIVLQGEGDG</sequence>
<feature type="region of interest" description="Disordered" evidence="2">
    <location>
        <begin position="271"/>
        <end position="460"/>
    </location>
</feature>
<organism evidence="4">
    <name type="scientific">Volvox carteri f. nagariensis</name>
    <dbReference type="NCBI Taxonomy" id="3068"/>
    <lineage>
        <taxon>Eukaryota</taxon>
        <taxon>Viridiplantae</taxon>
        <taxon>Chlorophyta</taxon>
        <taxon>core chlorophytes</taxon>
        <taxon>Chlorophyceae</taxon>
        <taxon>CS clade</taxon>
        <taxon>Chlamydomonadales</taxon>
        <taxon>Volvocaceae</taxon>
        <taxon>Volvox</taxon>
    </lineage>
</organism>
<proteinExistence type="predicted"/>
<feature type="region of interest" description="Disordered" evidence="2">
    <location>
        <begin position="1432"/>
        <end position="1478"/>
    </location>
</feature>
<feature type="region of interest" description="Disordered" evidence="2">
    <location>
        <begin position="166"/>
        <end position="243"/>
    </location>
</feature>
<dbReference type="EMBL" id="GL378330">
    <property type="protein sequence ID" value="EFJ50755.1"/>
    <property type="molecule type" value="Genomic_DNA"/>
</dbReference>
<reference evidence="3 4" key="1">
    <citation type="journal article" date="2010" name="Science">
        <title>Genomic analysis of organismal complexity in the multicellular green alga Volvox carteri.</title>
        <authorList>
            <person name="Prochnik S.E."/>
            <person name="Umen J."/>
            <person name="Nedelcu A.M."/>
            <person name="Hallmann A."/>
            <person name="Miller S.M."/>
            <person name="Nishii I."/>
            <person name="Ferris P."/>
            <person name="Kuo A."/>
            <person name="Mitros T."/>
            <person name="Fritz-Laylin L.K."/>
            <person name="Hellsten U."/>
            <person name="Chapman J."/>
            <person name="Simakov O."/>
            <person name="Rensing S.A."/>
            <person name="Terry A."/>
            <person name="Pangilinan J."/>
            <person name="Kapitonov V."/>
            <person name="Jurka J."/>
            <person name="Salamov A."/>
            <person name="Shapiro H."/>
            <person name="Schmutz J."/>
            <person name="Grimwood J."/>
            <person name="Lindquist E."/>
            <person name="Lucas S."/>
            <person name="Grigoriev I.V."/>
            <person name="Schmitt R."/>
            <person name="Kirk D."/>
            <person name="Rokhsar D.S."/>
        </authorList>
    </citation>
    <scope>NUCLEOTIDE SEQUENCE [LARGE SCALE GENOMIC DNA]</scope>
    <source>
        <strain evidence="4">f. Nagariensis / Eve</strain>
    </source>
</reference>
<feature type="compositionally biased region" description="Basic and acidic residues" evidence="2">
    <location>
        <begin position="793"/>
        <end position="803"/>
    </location>
</feature>
<feature type="compositionally biased region" description="Basic and acidic residues" evidence="2">
    <location>
        <begin position="850"/>
        <end position="859"/>
    </location>
</feature>
<feature type="compositionally biased region" description="Pro residues" evidence="2">
    <location>
        <begin position="214"/>
        <end position="223"/>
    </location>
</feature>
<feature type="compositionally biased region" description="Low complexity" evidence="2">
    <location>
        <begin position="618"/>
        <end position="633"/>
    </location>
</feature>
<protein>
    <submittedName>
        <fullName evidence="3">Uncharacterized protein</fullName>
    </submittedName>
</protein>
<gene>
    <name evidence="3" type="ORF">VOLCADRAFT_116789</name>
</gene>
<dbReference type="GeneID" id="9624345"/>
<evidence type="ECO:0000313" key="4">
    <source>
        <dbReference type="Proteomes" id="UP000001058"/>
    </source>
</evidence>
<feature type="region of interest" description="Disordered" evidence="2">
    <location>
        <begin position="1712"/>
        <end position="1781"/>
    </location>
</feature>
<feature type="compositionally biased region" description="Acidic residues" evidence="2">
    <location>
        <begin position="1167"/>
        <end position="1180"/>
    </location>
</feature>
<feature type="compositionally biased region" description="Low complexity" evidence="2">
    <location>
        <begin position="360"/>
        <end position="383"/>
    </location>
</feature>
<feature type="region of interest" description="Disordered" evidence="2">
    <location>
        <begin position="793"/>
        <end position="869"/>
    </location>
</feature>
<feature type="compositionally biased region" description="Gly residues" evidence="2">
    <location>
        <begin position="1349"/>
        <end position="1362"/>
    </location>
</feature>
<feature type="compositionally biased region" description="Polar residues" evidence="2">
    <location>
        <begin position="928"/>
        <end position="939"/>
    </location>
</feature>
<feature type="compositionally biased region" description="Low complexity" evidence="2">
    <location>
        <begin position="742"/>
        <end position="754"/>
    </location>
</feature>
<dbReference type="InParanoid" id="D8TPF4"/>
<evidence type="ECO:0000256" key="2">
    <source>
        <dbReference type="SAM" id="MobiDB-lite"/>
    </source>
</evidence>
<feature type="compositionally biased region" description="Low complexity" evidence="2">
    <location>
        <begin position="1761"/>
        <end position="1775"/>
    </location>
</feature>
<dbReference type="Proteomes" id="UP000001058">
    <property type="component" value="Unassembled WGS sequence"/>
</dbReference>
<feature type="compositionally biased region" description="Low complexity" evidence="2">
    <location>
        <begin position="319"/>
        <end position="342"/>
    </location>
</feature>
<feature type="coiled-coil region" evidence="1">
    <location>
        <begin position="92"/>
        <end position="126"/>
    </location>
</feature>
<feature type="region of interest" description="Disordered" evidence="2">
    <location>
        <begin position="726"/>
        <end position="754"/>
    </location>
</feature>
<feature type="compositionally biased region" description="Low complexity" evidence="2">
    <location>
        <begin position="686"/>
        <end position="701"/>
    </location>
</feature>
<feature type="region of interest" description="Disordered" evidence="2">
    <location>
        <begin position="1668"/>
        <end position="1693"/>
    </location>
</feature>
<name>D8TPF4_VOLCA</name>
<dbReference type="RefSeq" id="XP_002948348.1">
    <property type="nucleotide sequence ID" value="XM_002948302.1"/>
</dbReference>
<dbReference type="KEGG" id="vcn:VOLCADRAFT_116789"/>
<feature type="region of interest" description="Disordered" evidence="2">
    <location>
        <begin position="516"/>
        <end position="580"/>
    </location>
</feature>
<feature type="compositionally biased region" description="Basic and acidic residues" evidence="2">
    <location>
        <begin position="420"/>
        <end position="434"/>
    </location>
</feature>
<feature type="compositionally biased region" description="Basic and acidic residues" evidence="2">
    <location>
        <begin position="1510"/>
        <end position="1523"/>
    </location>
</feature>
<feature type="region of interest" description="Disordered" evidence="2">
    <location>
        <begin position="1204"/>
        <end position="1229"/>
    </location>
</feature>
<keyword evidence="4" id="KW-1185">Reference proteome</keyword>
<feature type="compositionally biased region" description="Polar residues" evidence="2">
    <location>
        <begin position="388"/>
        <end position="404"/>
    </location>
</feature>
<feature type="region of interest" description="Disordered" evidence="2">
    <location>
        <begin position="1317"/>
        <end position="1410"/>
    </location>
</feature>
<feature type="compositionally biased region" description="Basic and acidic residues" evidence="2">
    <location>
        <begin position="729"/>
        <end position="741"/>
    </location>
</feature>
<dbReference type="OrthoDB" id="552981at2759"/>
<feature type="compositionally biased region" description="Low complexity" evidence="2">
    <location>
        <begin position="1490"/>
        <end position="1500"/>
    </location>
</feature>
<accession>D8TPF4</accession>
<feature type="compositionally biased region" description="Gly residues" evidence="2">
    <location>
        <begin position="1677"/>
        <end position="1689"/>
    </location>
</feature>
<feature type="compositionally biased region" description="Gly residues" evidence="2">
    <location>
        <begin position="1723"/>
        <end position="1743"/>
    </location>
</feature>
<feature type="compositionally biased region" description="Low complexity" evidence="2">
    <location>
        <begin position="1381"/>
        <end position="1407"/>
    </location>
</feature>
<evidence type="ECO:0000313" key="3">
    <source>
        <dbReference type="EMBL" id="EFJ50755.1"/>
    </source>
</evidence>